<dbReference type="AlphaFoldDB" id="Q7MDW2"/>
<protein>
    <submittedName>
        <fullName evidence="1">Uncharacterized protein</fullName>
    </submittedName>
</protein>
<proteinExistence type="predicted"/>
<dbReference type="Proteomes" id="UP000002675">
    <property type="component" value="Chromosome II"/>
</dbReference>
<sequence length="46" mass="5206">MQRSHAADHDQRGTDCLSGQFRELCQAARQYALLATGAIFNNRARR</sequence>
<gene>
    <name evidence="1" type="ordered locus">VVA0923</name>
</gene>
<organism evidence="1 2">
    <name type="scientific">Vibrio vulnificus (strain YJ016)</name>
    <dbReference type="NCBI Taxonomy" id="196600"/>
    <lineage>
        <taxon>Bacteria</taxon>
        <taxon>Pseudomonadati</taxon>
        <taxon>Pseudomonadota</taxon>
        <taxon>Gammaproteobacteria</taxon>
        <taxon>Vibrionales</taxon>
        <taxon>Vibrionaceae</taxon>
        <taxon>Vibrio</taxon>
    </lineage>
</organism>
<evidence type="ECO:0000313" key="1">
    <source>
        <dbReference type="EMBL" id="BAC96950.1"/>
    </source>
</evidence>
<accession>Q7MDW2</accession>
<name>Q7MDW2_VIBVY</name>
<dbReference type="EMBL" id="BA000038">
    <property type="protein sequence ID" value="BAC96950.1"/>
    <property type="molecule type" value="Genomic_DNA"/>
</dbReference>
<reference evidence="1 2" key="1">
    <citation type="journal article" date="2003" name="Genome Res.">
        <title>Comparative genome analysis of Vibrio vulnificus, a marine pathogen.</title>
        <authorList>
            <person name="Chen C.Y."/>
            <person name="Wu K.M."/>
            <person name="Chang Y.C."/>
            <person name="Chang C.H."/>
            <person name="Tsai H.C."/>
            <person name="Liao T.L."/>
            <person name="Liu Y.M."/>
            <person name="Chen H.J."/>
            <person name="Shen A.B."/>
            <person name="Li J.C."/>
            <person name="Su T.L."/>
            <person name="Shao C.P."/>
            <person name="Lee C.T."/>
            <person name="Hor L.I."/>
            <person name="Tsai S.F."/>
        </authorList>
    </citation>
    <scope>NUCLEOTIDE SEQUENCE [LARGE SCALE GENOMIC DNA]</scope>
    <source>
        <strain evidence="1 2">YJ016</strain>
    </source>
</reference>
<dbReference type="KEGG" id="vvy:VVA0923"/>
<dbReference type="HOGENOM" id="CLU_3190594_0_0_6"/>
<evidence type="ECO:0000313" key="2">
    <source>
        <dbReference type="Proteomes" id="UP000002675"/>
    </source>
</evidence>